<feature type="domain" description="Type I restriction modification DNA specificity" evidence="4">
    <location>
        <begin position="201"/>
        <end position="374"/>
    </location>
</feature>
<evidence type="ECO:0000313" key="6">
    <source>
        <dbReference type="Proteomes" id="UP001357223"/>
    </source>
</evidence>
<gene>
    <name evidence="5" type="ORF">R4Z09_12135</name>
</gene>
<dbReference type="InterPro" id="IPR052021">
    <property type="entry name" value="Type-I_RS_S_subunit"/>
</dbReference>
<keyword evidence="5" id="KW-0378">Hydrolase</keyword>
<evidence type="ECO:0000256" key="1">
    <source>
        <dbReference type="ARBA" id="ARBA00010923"/>
    </source>
</evidence>
<dbReference type="GO" id="GO:0016787">
    <property type="term" value="F:hydrolase activity"/>
    <property type="evidence" value="ECO:0007669"/>
    <property type="project" value="UniProtKB-KW"/>
</dbReference>
<dbReference type="EMBL" id="CP137640">
    <property type="protein sequence ID" value="WVX83676.1"/>
    <property type="molecule type" value="Genomic_DNA"/>
</dbReference>
<keyword evidence="3" id="KW-0238">DNA-binding</keyword>
<comment type="similarity">
    <text evidence="1">Belongs to the type-I restriction system S methylase family.</text>
</comment>
<dbReference type="SUPFAM" id="SSF116734">
    <property type="entry name" value="DNA methylase specificity domain"/>
    <property type="match status" value="2"/>
</dbReference>
<dbReference type="EC" id="3.1.21.-" evidence="5"/>
<evidence type="ECO:0000313" key="5">
    <source>
        <dbReference type="EMBL" id="WVX83676.1"/>
    </source>
</evidence>
<dbReference type="GO" id="GO:0004519">
    <property type="term" value="F:endonuclease activity"/>
    <property type="evidence" value="ECO:0007669"/>
    <property type="project" value="UniProtKB-KW"/>
</dbReference>
<sequence>MEKVNLSNLIKTLESGSRPKGGVSDNGIPSLGGEHISKENLYKFDKVKYIPEDYFNNLKKGMIEKEDILIVKDGATTGRVAFIDESFPFEKSAINEHLFKLSVDSEKILPKYLYYYLVSNKGNNEMMKDFRGATVGGITKKFIDFVNVPVPSSKGVQYKILDILDKSQNLIYQRNAQIDALDRLTQSAFLEIFGDPVQNSKNWVSVTLEELGEWKSGGTPSRSNKEYFKGNIPWLSAGELNDIYSYSSNEYITEEALKNSAAKIIPVGSLLLGMYDTAALKSTINQVECSCNQAVAFAKLDESIVSTIFVYYCIQIGKEHYRRLQRGVRQKNLNLTMIKNISIICPPIELQRKFSNTIDVILEQRSHMEKGLIELENNFDSIMQRAFNGQLFIDEKVSNL</sequence>
<name>A0ABZ2CMV0_9BACI</name>
<dbReference type="Gene3D" id="3.90.220.20">
    <property type="entry name" value="DNA methylase specificity domains"/>
    <property type="match status" value="2"/>
</dbReference>
<feature type="domain" description="Type I restriction modification DNA specificity" evidence="4">
    <location>
        <begin position="52"/>
        <end position="178"/>
    </location>
</feature>
<dbReference type="PANTHER" id="PTHR30408">
    <property type="entry name" value="TYPE-1 RESTRICTION ENZYME ECOKI SPECIFICITY PROTEIN"/>
    <property type="match status" value="1"/>
</dbReference>
<evidence type="ECO:0000259" key="4">
    <source>
        <dbReference type="Pfam" id="PF01420"/>
    </source>
</evidence>
<reference evidence="5 6" key="1">
    <citation type="submission" date="2023-10" db="EMBL/GenBank/DDBJ databases">
        <title>Niallia locisalis sp.nov. isolated from a salt pond sample.</title>
        <authorList>
            <person name="Li X.-J."/>
            <person name="Dong L."/>
        </authorList>
    </citation>
    <scope>NUCLEOTIDE SEQUENCE [LARGE SCALE GENOMIC DNA]</scope>
    <source>
        <strain evidence="5 6">DSM 29761</strain>
    </source>
</reference>
<proteinExistence type="inferred from homology"/>
<dbReference type="RefSeq" id="WP_338452553.1">
    <property type="nucleotide sequence ID" value="NZ_CP137640.1"/>
</dbReference>
<accession>A0ABZ2CMV0</accession>
<dbReference type="Proteomes" id="UP001357223">
    <property type="component" value="Chromosome"/>
</dbReference>
<dbReference type="InterPro" id="IPR000055">
    <property type="entry name" value="Restrct_endonuc_typeI_TRD"/>
</dbReference>
<dbReference type="Pfam" id="PF01420">
    <property type="entry name" value="Methylase_S"/>
    <property type="match status" value="2"/>
</dbReference>
<keyword evidence="2" id="KW-0680">Restriction system</keyword>
<evidence type="ECO:0000256" key="2">
    <source>
        <dbReference type="ARBA" id="ARBA00022747"/>
    </source>
</evidence>
<organism evidence="5 6">
    <name type="scientific">Niallia oryzisoli</name>
    <dbReference type="NCBI Taxonomy" id="1737571"/>
    <lineage>
        <taxon>Bacteria</taxon>
        <taxon>Bacillati</taxon>
        <taxon>Bacillota</taxon>
        <taxon>Bacilli</taxon>
        <taxon>Bacillales</taxon>
        <taxon>Bacillaceae</taxon>
        <taxon>Niallia</taxon>
    </lineage>
</organism>
<keyword evidence="6" id="KW-1185">Reference proteome</keyword>
<dbReference type="CDD" id="cd17515">
    <property type="entry name" value="RMtype1_S_MjaORF132P_Sau1132ORF3780P-TRD1-CR1_like"/>
    <property type="match status" value="1"/>
</dbReference>
<keyword evidence="5" id="KW-0255">Endonuclease</keyword>
<dbReference type="InterPro" id="IPR044946">
    <property type="entry name" value="Restrct_endonuc_typeI_TRD_sf"/>
</dbReference>
<evidence type="ECO:0000256" key="3">
    <source>
        <dbReference type="ARBA" id="ARBA00023125"/>
    </source>
</evidence>
<dbReference type="PANTHER" id="PTHR30408:SF12">
    <property type="entry name" value="TYPE I RESTRICTION ENZYME MJAVIII SPECIFICITY SUBUNIT"/>
    <property type="match status" value="1"/>
</dbReference>
<keyword evidence="5" id="KW-0540">Nuclease</keyword>
<protein>
    <submittedName>
        <fullName evidence="5">Restriction endonuclease subunit S</fullName>
        <ecNumber evidence="5">3.1.21.-</ecNumber>
    </submittedName>
</protein>